<accession>A0ABY3QF76</accession>
<keyword evidence="2" id="KW-1185">Reference proteome</keyword>
<evidence type="ECO:0000313" key="1">
    <source>
        <dbReference type="EMBL" id="UFW84614.1"/>
    </source>
</evidence>
<name>A0ABY3QF76_9BRAD</name>
<organism evidence="1 2">
    <name type="scientific">Bradyrhizobium barranii</name>
    <dbReference type="NCBI Taxonomy" id="2992140"/>
    <lineage>
        <taxon>Bacteria</taxon>
        <taxon>Pseudomonadati</taxon>
        <taxon>Pseudomonadota</taxon>
        <taxon>Alphaproteobacteria</taxon>
        <taxon>Hyphomicrobiales</taxon>
        <taxon>Nitrobacteraceae</taxon>
        <taxon>Bradyrhizobium</taxon>
    </lineage>
</organism>
<dbReference type="Proteomes" id="UP001430990">
    <property type="component" value="Chromosome"/>
</dbReference>
<protein>
    <submittedName>
        <fullName evidence="1">Uncharacterized protein</fullName>
    </submittedName>
</protein>
<dbReference type="EMBL" id="CP088100">
    <property type="protein sequence ID" value="UFW84614.1"/>
    <property type="molecule type" value="Genomic_DNA"/>
</dbReference>
<sequence>MDDPTRFEQLVQFCAPTGLSEAIDGAARLKWQSKSEYIRQSVIVRLKADGIDPRQFAGVA</sequence>
<proteinExistence type="predicted"/>
<dbReference type="RefSeq" id="WP_231142686.1">
    <property type="nucleotide sequence ID" value="NZ_CP088100.1"/>
</dbReference>
<reference evidence="1" key="1">
    <citation type="submission" date="2021-11" db="EMBL/GenBank/DDBJ databases">
        <title>Australian commercial rhizobial inoculants.</title>
        <authorList>
            <person name="Kohlmeier M.G."/>
            <person name="O'Hara G.W."/>
            <person name="Colombi E."/>
            <person name="Ramsay J.P."/>
            <person name="Terpolilli J."/>
        </authorList>
    </citation>
    <scope>NUCLEOTIDE SEQUENCE</scope>
    <source>
        <strain evidence="1">CC829</strain>
    </source>
</reference>
<evidence type="ECO:0000313" key="2">
    <source>
        <dbReference type="Proteomes" id="UP001430990"/>
    </source>
</evidence>
<gene>
    <name evidence="1" type="ORF">BjapCC829_32425</name>
</gene>